<accession>A0A4S8LPG3</accession>
<organism evidence="1 2">
    <name type="scientific">Dendrothele bispora (strain CBS 962.96)</name>
    <dbReference type="NCBI Taxonomy" id="1314807"/>
    <lineage>
        <taxon>Eukaryota</taxon>
        <taxon>Fungi</taxon>
        <taxon>Dikarya</taxon>
        <taxon>Basidiomycota</taxon>
        <taxon>Agaricomycotina</taxon>
        <taxon>Agaricomycetes</taxon>
        <taxon>Agaricomycetidae</taxon>
        <taxon>Agaricales</taxon>
        <taxon>Agaricales incertae sedis</taxon>
        <taxon>Dendrothele</taxon>
    </lineage>
</organism>
<dbReference type="AlphaFoldDB" id="A0A4S8LPG3"/>
<dbReference type="InterPro" id="IPR009057">
    <property type="entry name" value="Homeodomain-like_sf"/>
</dbReference>
<dbReference type="GO" id="GO:0003676">
    <property type="term" value="F:nucleic acid binding"/>
    <property type="evidence" value="ECO:0007669"/>
    <property type="project" value="InterPro"/>
</dbReference>
<dbReference type="SUPFAM" id="SSF46689">
    <property type="entry name" value="Homeodomain-like"/>
    <property type="match status" value="1"/>
</dbReference>
<keyword evidence="2" id="KW-1185">Reference proteome</keyword>
<evidence type="ECO:0000313" key="1">
    <source>
        <dbReference type="EMBL" id="THU90853.1"/>
    </source>
</evidence>
<dbReference type="PANTHER" id="PTHR46564:SF1">
    <property type="entry name" value="TRANSPOSASE"/>
    <property type="match status" value="1"/>
</dbReference>
<dbReference type="OrthoDB" id="2266637at2759"/>
<dbReference type="InterPro" id="IPR036397">
    <property type="entry name" value="RNaseH_sf"/>
</dbReference>
<reference evidence="1 2" key="1">
    <citation type="journal article" date="2019" name="Nat. Ecol. Evol.">
        <title>Megaphylogeny resolves global patterns of mushroom evolution.</title>
        <authorList>
            <person name="Varga T."/>
            <person name="Krizsan K."/>
            <person name="Foldi C."/>
            <person name="Dima B."/>
            <person name="Sanchez-Garcia M."/>
            <person name="Sanchez-Ramirez S."/>
            <person name="Szollosi G.J."/>
            <person name="Szarkandi J.G."/>
            <person name="Papp V."/>
            <person name="Albert L."/>
            <person name="Andreopoulos W."/>
            <person name="Angelini C."/>
            <person name="Antonin V."/>
            <person name="Barry K.W."/>
            <person name="Bougher N.L."/>
            <person name="Buchanan P."/>
            <person name="Buyck B."/>
            <person name="Bense V."/>
            <person name="Catcheside P."/>
            <person name="Chovatia M."/>
            <person name="Cooper J."/>
            <person name="Damon W."/>
            <person name="Desjardin D."/>
            <person name="Finy P."/>
            <person name="Geml J."/>
            <person name="Haridas S."/>
            <person name="Hughes K."/>
            <person name="Justo A."/>
            <person name="Karasinski D."/>
            <person name="Kautmanova I."/>
            <person name="Kiss B."/>
            <person name="Kocsube S."/>
            <person name="Kotiranta H."/>
            <person name="LaButti K.M."/>
            <person name="Lechner B.E."/>
            <person name="Liimatainen K."/>
            <person name="Lipzen A."/>
            <person name="Lukacs Z."/>
            <person name="Mihaltcheva S."/>
            <person name="Morgado L.N."/>
            <person name="Niskanen T."/>
            <person name="Noordeloos M.E."/>
            <person name="Ohm R.A."/>
            <person name="Ortiz-Santana B."/>
            <person name="Ovrebo C."/>
            <person name="Racz N."/>
            <person name="Riley R."/>
            <person name="Savchenko A."/>
            <person name="Shiryaev A."/>
            <person name="Soop K."/>
            <person name="Spirin V."/>
            <person name="Szebenyi C."/>
            <person name="Tomsovsky M."/>
            <person name="Tulloss R.E."/>
            <person name="Uehling J."/>
            <person name="Grigoriev I.V."/>
            <person name="Vagvolgyi C."/>
            <person name="Papp T."/>
            <person name="Martin F.M."/>
            <person name="Miettinen O."/>
            <person name="Hibbett D.S."/>
            <person name="Nagy L.G."/>
        </authorList>
    </citation>
    <scope>NUCLEOTIDE SEQUENCE [LARGE SCALE GENOMIC DNA]</scope>
    <source>
        <strain evidence="1 2">CBS 962.96</strain>
    </source>
</reference>
<gene>
    <name evidence="1" type="ORF">K435DRAFT_675230</name>
</gene>
<protein>
    <recommendedName>
        <fullName evidence="3">Tc1-like transposase DDE domain-containing protein</fullName>
    </recommendedName>
</protein>
<evidence type="ECO:0000313" key="2">
    <source>
        <dbReference type="Proteomes" id="UP000297245"/>
    </source>
</evidence>
<dbReference type="EMBL" id="ML179323">
    <property type="protein sequence ID" value="THU90853.1"/>
    <property type="molecule type" value="Genomic_DNA"/>
</dbReference>
<name>A0A4S8LPG3_DENBC</name>
<dbReference type="Proteomes" id="UP000297245">
    <property type="component" value="Unassembled WGS sequence"/>
</dbReference>
<dbReference type="Gene3D" id="3.30.420.10">
    <property type="entry name" value="Ribonuclease H-like superfamily/Ribonuclease H"/>
    <property type="match status" value="1"/>
</dbReference>
<dbReference type="PANTHER" id="PTHR46564">
    <property type="entry name" value="TRANSPOSASE"/>
    <property type="match status" value="1"/>
</dbReference>
<sequence length="253" mass="28775">MVNRRISADLKEAALRMWEHGWELSDICSALIVSARSMYRWHAIFNKLRRVTRPPSGLRGRPQIISLLALDACHKIYAENNDTYLTELQWFLAVHHDIVISISALQATLQKDGLTRKLLHKIAAERDHQPRADHYAAIQNPLLFSGTGLGQHADFKDVFIRGVRYSLVAAMSMKGYIATRGIEGSYDAPLEYFSFIVDEVVPQMNAYPDENSVLLMDNCRIHHTKSSRDVLNQQGIYFSPSVSTQLYNPFQVS</sequence>
<evidence type="ECO:0008006" key="3">
    <source>
        <dbReference type="Google" id="ProtNLM"/>
    </source>
</evidence>
<proteinExistence type="predicted"/>